<dbReference type="RefSeq" id="WP_074554068.1">
    <property type="nucleotide sequence ID" value="NZ_CP119563.1"/>
</dbReference>
<dbReference type="GO" id="GO:0003677">
    <property type="term" value="F:DNA binding"/>
    <property type="evidence" value="ECO:0007669"/>
    <property type="project" value="InterPro"/>
</dbReference>
<dbReference type="CDD" id="cd00093">
    <property type="entry name" value="HTH_XRE"/>
    <property type="match status" value="1"/>
</dbReference>
<dbReference type="SUPFAM" id="SSF47413">
    <property type="entry name" value="lambda repressor-like DNA-binding domains"/>
    <property type="match status" value="1"/>
</dbReference>
<dbReference type="Pfam" id="PF01381">
    <property type="entry name" value="HTH_3"/>
    <property type="match status" value="1"/>
</dbReference>
<organism evidence="3 4">
    <name type="scientific">Rhodobacter capsulatus</name>
    <name type="common">Rhodopseudomonas capsulata</name>
    <dbReference type="NCBI Taxonomy" id="1061"/>
    <lineage>
        <taxon>Bacteria</taxon>
        <taxon>Pseudomonadati</taxon>
        <taxon>Pseudomonadota</taxon>
        <taxon>Alphaproteobacteria</taxon>
        <taxon>Rhodobacterales</taxon>
        <taxon>Rhodobacter group</taxon>
        <taxon>Rhodobacter</taxon>
    </lineage>
</organism>
<feature type="coiled-coil region" evidence="1">
    <location>
        <begin position="145"/>
        <end position="176"/>
    </location>
</feature>
<dbReference type="InterPro" id="IPR001387">
    <property type="entry name" value="Cro/C1-type_HTH"/>
</dbReference>
<name>A0A1G7K8E3_RHOCA</name>
<sequence length="182" mass="19985">MSADSIADRLRQLKDQNGWTAAQMAEMTGISKRTIESYMRRENAPLPGVEALQQIARGLRISLDWLLLGDADATLGGVLLVRLTAERAALPTLRNIIETQRRNEQVPEPEFLAQEIGGHAAEMAEMLITSGLTMMQIAAFIKISNDAAENAMKAKLVELNNQLNEQRNQLDALRAKGDTASS</sequence>
<dbReference type="InterPro" id="IPR010982">
    <property type="entry name" value="Lambda_DNA-bd_dom_sf"/>
</dbReference>
<evidence type="ECO:0000313" key="3">
    <source>
        <dbReference type="EMBL" id="SDF33291.1"/>
    </source>
</evidence>
<accession>A0A1G7K8E3</accession>
<dbReference type="Gene3D" id="1.10.260.40">
    <property type="entry name" value="lambda repressor-like DNA-binding domains"/>
    <property type="match status" value="1"/>
</dbReference>
<feature type="domain" description="HTH cro/C1-type" evidence="2">
    <location>
        <begin position="10"/>
        <end position="66"/>
    </location>
</feature>
<proteinExistence type="predicted"/>
<evidence type="ECO:0000259" key="2">
    <source>
        <dbReference type="PROSITE" id="PS50943"/>
    </source>
</evidence>
<dbReference type="Proteomes" id="UP000183812">
    <property type="component" value="Unassembled WGS sequence"/>
</dbReference>
<evidence type="ECO:0000256" key="1">
    <source>
        <dbReference type="SAM" id="Coils"/>
    </source>
</evidence>
<dbReference type="AlphaFoldDB" id="A0A1G7K8E3"/>
<dbReference type="EMBL" id="FNAY01000009">
    <property type="protein sequence ID" value="SDF33291.1"/>
    <property type="molecule type" value="Genomic_DNA"/>
</dbReference>
<keyword evidence="1" id="KW-0175">Coiled coil</keyword>
<evidence type="ECO:0000313" key="4">
    <source>
        <dbReference type="Proteomes" id="UP000183812"/>
    </source>
</evidence>
<dbReference type="PROSITE" id="PS50943">
    <property type="entry name" value="HTH_CROC1"/>
    <property type="match status" value="1"/>
</dbReference>
<protein>
    <submittedName>
        <fullName evidence="3">Transcriptional regulator, contains XRE-family HTH domain</fullName>
    </submittedName>
</protein>
<reference evidence="3 4" key="1">
    <citation type="submission" date="2016-10" db="EMBL/GenBank/DDBJ databases">
        <authorList>
            <person name="de Groot N.N."/>
        </authorList>
    </citation>
    <scope>NUCLEOTIDE SEQUENCE [LARGE SCALE GENOMIC DNA]</scope>
    <source>
        <strain evidence="4">DSM 938 / 37b4</strain>
    </source>
</reference>
<gene>
    <name evidence="3" type="ORF">SAMN04244550_02083</name>
</gene>
<dbReference type="SMART" id="SM00530">
    <property type="entry name" value="HTH_XRE"/>
    <property type="match status" value="1"/>
</dbReference>